<evidence type="ECO:0000256" key="3">
    <source>
        <dbReference type="ARBA" id="ARBA00022842"/>
    </source>
</evidence>
<dbReference type="EMBL" id="JAVHNR010000009">
    <property type="protein sequence ID" value="KAK6333075.1"/>
    <property type="molecule type" value="Genomic_DNA"/>
</dbReference>
<dbReference type="Proteomes" id="UP001313282">
    <property type="component" value="Unassembled WGS sequence"/>
</dbReference>
<keyword evidence="6" id="KW-1185">Reference proteome</keyword>
<dbReference type="EC" id="4.2.3.-" evidence="4"/>
<dbReference type="SFLD" id="SFLDS00005">
    <property type="entry name" value="Isoprenoid_Synthase_Type_I"/>
    <property type="match status" value="1"/>
</dbReference>
<accession>A0AAN8R986</accession>
<evidence type="ECO:0000256" key="2">
    <source>
        <dbReference type="ARBA" id="ARBA00006333"/>
    </source>
</evidence>
<dbReference type="Pfam" id="PF19086">
    <property type="entry name" value="Terpene_syn_C_2"/>
    <property type="match status" value="1"/>
</dbReference>
<comment type="caution">
    <text evidence="5">The sequence shown here is derived from an EMBL/GenBank/DDBJ whole genome shotgun (WGS) entry which is preliminary data.</text>
</comment>
<name>A0AAN8R986_9PEZI</name>
<comment type="cofactor">
    <cofactor evidence="1 4">
        <name>Mg(2+)</name>
        <dbReference type="ChEBI" id="CHEBI:18420"/>
    </cofactor>
</comment>
<dbReference type="AlphaFoldDB" id="A0AAN8R986"/>
<dbReference type="Gene3D" id="1.10.600.10">
    <property type="entry name" value="Farnesyl Diphosphate Synthase"/>
    <property type="match status" value="1"/>
</dbReference>
<evidence type="ECO:0000313" key="6">
    <source>
        <dbReference type="Proteomes" id="UP001313282"/>
    </source>
</evidence>
<dbReference type="GO" id="GO:0010333">
    <property type="term" value="F:terpene synthase activity"/>
    <property type="evidence" value="ECO:0007669"/>
    <property type="project" value="InterPro"/>
</dbReference>
<dbReference type="InterPro" id="IPR008949">
    <property type="entry name" value="Isoprenoid_synthase_dom_sf"/>
</dbReference>
<keyword evidence="3 4" id="KW-0460">Magnesium</keyword>
<sequence>MAACDSSTTKEATLYKRLLNSPRPQYPFPDLVNPQVDSLFSEYCQWIDEDGQFESQRARDKHKQHRLCDVAARAFPAMALEELRPVARFTAFLAIIDDYMDTASQEEMEAVKKRVSDIYTGLEDRKPPAGFYRQMYMLRHDAIACEMPPHLYQEFIDSILDMMTGYGEEKEYNAKGTPPSIAGYQEIRRQTSGGICYARYLCMEKNYRTLPDTVLKHPTILRMHSLVGSLIGYHNDFISLPKELARGGDVMNIVMVVQNELKLDLDEACARALEIHNEALDELIWLQNALPDFGEWQHTAQEYVNDLGVLVQGVYSWHTQSSGRYAAGAYVEPEYQADGKVGLAQI</sequence>
<dbReference type="GO" id="GO:0046872">
    <property type="term" value="F:metal ion binding"/>
    <property type="evidence" value="ECO:0007669"/>
    <property type="project" value="UniProtKB-KW"/>
</dbReference>
<keyword evidence="4" id="KW-0456">Lyase</keyword>
<dbReference type="PANTHER" id="PTHR35201">
    <property type="entry name" value="TERPENE SYNTHASE"/>
    <property type="match status" value="1"/>
</dbReference>
<dbReference type="GO" id="GO:0008299">
    <property type="term" value="P:isoprenoid biosynthetic process"/>
    <property type="evidence" value="ECO:0007669"/>
    <property type="project" value="UniProtKB-ARBA"/>
</dbReference>
<organism evidence="5 6">
    <name type="scientific">Orbilia javanica</name>
    <dbReference type="NCBI Taxonomy" id="47235"/>
    <lineage>
        <taxon>Eukaryota</taxon>
        <taxon>Fungi</taxon>
        <taxon>Dikarya</taxon>
        <taxon>Ascomycota</taxon>
        <taxon>Pezizomycotina</taxon>
        <taxon>Orbiliomycetes</taxon>
        <taxon>Orbiliales</taxon>
        <taxon>Orbiliaceae</taxon>
        <taxon>Orbilia</taxon>
    </lineage>
</organism>
<evidence type="ECO:0000256" key="4">
    <source>
        <dbReference type="RuleBase" id="RU366034"/>
    </source>
</evidence>
<gene>
    <name evidence="5" type="ORF">TWF718_010899</name>
</gene>
<reference evidence="5 6" key="1">
    <citation type="submission" date="2019-10" db="EMBL/GenBank/DDBJ databases">
        <authorList>
            <person name="Palmer J.M."/>
        </authorList>
    </citation>
    <scope>NUCLEOTIDE SEQUENCE [LARGE SCALE GENOMIC DNA]</scope>
    <source>
        <strain evidence="5 6">TWF718</strain>
    </source>
</reference>
<dbReference type="SUPFAM" id="SSF48576">
    <property type="entry name" value="Terpenoid synthases"/>
    <property type="match status" value="1"/>
</dbReference>
<evidence type="ECO:0000313" key="5">
    <source>
        <dbReference type="EMBL" id="KAK6333075.1"/>
    </source>
</evidence>
<proteinExistence type="inferred from homology"/>
<evidence type="ECO:0000256" key="1">
    <source>
        <dbReference type="ARBA" id="ARBA00001946"/>
    </source>
</evidence>
<dbReference type="InterPro" id="IPR034686">
    <property type="entry name" value="Terpene_cyclase-like_2"/>
</dbReference>
<protein>
    <recommendedName>
        <fullName evidence="4">Terpene synthase</fullName>
        <ecNumber evidence="4">4.2.3.-</ecNumber>
    </recommendedName>
</protein>
<dbReference type="SFLD" id="SFLDG01020">
    <property type="entry name" value="Terpene_Cyclase_Like_2"/>
    <property type="match status" value="1"/>
</dbReference>
<keyword evidence="4" id="KW-0479">Metal-binding</keyword>
<dbReference type="PANTHER" id="PTHR35201:SF4">
    <property type="entry name" value="BETA-PINACENE SYNTHASE-RELATED"/>
    <property type="match status" value="1"/>
</dbReference>
<comment type="similarity">
    <text evidence="2 4">Belongs to the terpene synthase family.</text>
</comment>